<accession>H7FW08</accession>
<sequence length="81" mass="9312">MTDVYLLHQSEITERLKTAPQKQIITWLSKHSNLRLEIEEYAELIQHLELVLASGEASQYVILSIEAVKGLDQIVYSSKEQ</sequence>
<dbReference type="Proteomes" id="UP000005566">
    <property type="component" value="Unassembled WGS sequence"/>
</dbReference>
<proteinExistence type="predicted"/>
<comment type="caution">
    <text evidence="1">The sequence shown here is derived from an EMBL/GenBank/DDBJ whole genome shotgun (WGS) entry which is preliminary data.</text>
</comment>
<evidence type="ECO:0000313" key="2">
    <source>
        <dbReference type="Proteomes" id="UP000005566"/>
    </source>
</evidence>
<keyword evidence="2" id="KW-1185">Reference proteome</keyword>
<gene>
    <name evidence="1" type="ORF">HJ01_03334</name>
</gene>
<dbReference type="EMBL" id="AHKF01000030">
    <property type="protein sequence ID" value="EIA07329.1"/>
    <property type="molecule type" value="Genomic_DNA"/>
</dbReference>
<dbReference type="AlphaFoldDB" id="H7FW08"/>
<organism evidence="1 2">
    <name type="scientific">Flavobacterium frigoris (strain PS1)</name>
    <dbReference type="NCBI Taxonomy" id="1086011"/>
    <lineage>
        <taxon>Bacteria</taxon>
        <taxon>Pseudomonadati</taxon>
        <taxon>Bacteroidota</taxon>
        <taxon>Flavobacteriia</taxon>
        <taxon>Flavobacteriales</taxon>
        <taxon>Flavobacteriaceae</taxon>
        <taxon>Flavobacterium</taxon>
    </lineage>
</organism>
<reference evidence="1 2" key="1">
    <citation type="journal article" date="2014" name="Acta Crystallogr. D">
        <title>Structure-based characterization and antifreeze properties of a hyperactive ice-binding protein from the Antarctic bacterium Flavobacterium frigoris PS1.</title>
        <authorList>
            <person name="Do H."/>
            <person name="Kim S.J."/>
            <person name="Kim H.J."/>
            <person name="Lee J.H."/>
        </authorList>
    </citation>
    <scope>NUCLEOTIDE SEQUENCE [LARGE SCALE GENOMIC DNA]</scope>
    <source>
        <strain evidence="1 2">PS1</strain>
    </source>
</reference>
<name>H7FW08_FLAFP</name>
<protein>
    <submittedName>
        <fullName evidence="1">Uncharacterized protein</fullName>
    </submittedName>
</protein>
<evidence type="ECO:0000313" key="1">
    <source>
        <dbReference type="EMBL" id="EIA07329.1"/>
    </source>
</evidence>